<dbReference type="AlphaFoldDB" id="A0A165NEV4"/>
<dbReference type="Proteomes" id="UP000077266">
    <property type="component" value="Unassembled WGS sequence"/>
</dbReference>
<dbReference type="GO" id="GO:0008810">
    <property type="term" value="F:cellulase activity"/>
    <property type="evidence" value="ECO:0007669"/>
    <property type="project" value="UniProtKB-UniRule"/>
</dbReference>
<evidence type="ECO:0000256" key="5">
    <source>
        <dbReference type="ARBA" id="ARBA00023277"/>
    </source>
</evidence>
<dbReference type="GO" id="GO:0030248">
    <property type="term" value="F:cellulose binding"/>
    <property type="evidence" value="ECO:0007669"/>
    <property type="project" value="UniProtKB-UniRule"/>
</dbReference>
<evidence type="ECO:0000256" key="3">
    <source>
        <dbReference type="ARBA" id="ARBA00023001"/>
    </source>
</evidence>
<evidence type="ECO:0000256" key="7">
    <source>
        <dbReference type="ARBA" id="ARBA00044502"/>
    </source>
</evidence>
<gene>
    <name evidence="11" type="ORF">EXIGLDRAFT_795171</name>
</gene>
<dbReference type="GO" id="GO:0030245">
    <property type="term" value="P:cellulose catabolic process"/>
    <property type="evidence" value="ECO:0007669"/>
    <property type="project" value="UniProtKB-UniRule"/>
</dbReference>
<dbReference type="Pfam" id="PF03443">
    <property type="entry name" value="AA9"/>
    <property type="match status" value="1"/>
</dbReference>
<dbReference type="InParanoid" id="A0A165NEV4"/>
<evidence type="ECO:0000259" key="10">
    <source>
        <dbReference type="Pfam" id="PF03443"/>
    </source>
</evidence>
<dbReference type="Gene3D" id="2.70.50.70">
    <property type="match status" value="1"/>
</dbReference>
<evidence type="ECO:0000313" key="12">
    <source>
        <dbReference type="Proteomes" id="UP000077266"/>
    </source>
</evidence>
<dbReference type="GO" id="GO:0005576">
    <property type="term" value="C:extracellular region"/>
    <property type="evidence" value="ECO:0007669"/>
    <property type="project" value="UniProtKB-SubCell"/>
</dbReference>
<evidence type="ECO:0000256" key="9">
    <source>
        <dbReference type="SAM" id="SignalP"/>
    </source>
</evidence>
<dbReference type="OrthoDB" id="2525337at2759"/>
<dbReference type="EMBL" id="KV425899">
    <property type="protein sequence ID" value="KZW00645.1"/>
    <property type="molecule type" value="Genomic_DNA"/>
</dbReference>
<keyword evidence="3 8" id="KW-0136">Cellulose degradation</keyword>
<dbReference type="STRING" id="1314781.A0A165NEV4"/>
<keyword evidence="12" id="KW-1185">Reference proteome</keyword>
<comment type="similarity">
    <text evidence="7">Belongs to the polysaccharide monooxygenase AA9 family.</text>
</comment>
<name>A0A165NEV4_EXIGL</name>
<evidence type="ECO:0000256" key="6">
    <source>
        <dbReference type="ARBA" id="ARBA00023326"/>
    </source>
</evidence>
<dbReference type="EC" id="1.14.99.56" evidence="8"/>
<dbReference type="InterPro" id="IPR049892">
    <property type="entry name" value="AA9"/>
</dbReference>
<evidence type="ECO:0000256" key="8">
    <source>
        <dbReference type="RuleBase" id="RU368122"/>
    </source>
</evidence>
<dbReference type="InterPro" id="IPR005103">
    <property type="entry name" value="AA9_LPMO"/>
</dbReference>
<keyword evidence="6 8" id="KW-0624">Polysaccharide degradation</keyword>
<sequence length="244" mass="25972">MKVAVVASLAACIAAVHAHTTVYGLWVNNVFQGDGRNQYIRSPPNNNPVKDLTSSAMTCNVNNNAVSRFVSVKSGDQLTFEWYHDARNDDIIDKSHKGPVQVYVAPQGQVWTKIFSQGYTGGQWATDKLIAAHGQHSVIVPDLPAGQYLFRAEIVALHEADVAYANNPVRGAQNYMSCSQILVTSNGTQSLSGGIALPGAYTPQTPGIVFNLYLGGPDPNTYQAPGPSVWSGARGGSVAQIGNA</sequence>
<dbReference type="PANTHER" id="PTHR33353:SF17">
    <property type="entry name" value="ENDO-BETA-1,4-GLUCANASE D"/>
    <property type="match status" value="1"/>
</dbReference>
<organism evidence="11 12">
    <name type="scientific">Exidia glandulosa HHB12029</name>
    <dbReference type="NCBI Taxonomy" id="1314781"/>
    <lineage>
        <taxon>Eukaryota</taxon>
        <taxon>Fungi</taxon>
        <taxon>Dikarya</taxon>
        <taxon>Basidiomycota</taxon>
        <taxon>Agaricomycotina</taxon>
        <taxon>Agaricomycetes</taxon>
        <taxon>Auriculariales</taxon>
        <taxon>Exidiaceae</taxon>
        <taxon>Exidia</taxon>
    </lineage>
</organism>
<evidence type="ECO:0000256" key="4">
    <source>
        <dbReference type="ARBA" id="ARBA00023157"/>
    </source>
</evidence>
<keyword evidence="2 8" id="KW-0964">Secreted</keyword>
<keyword evidence="4 8" id="KW-1015">Disulfide bond</keyword>
<keyword evidence="5 8" id="KW-0119">Carbohydrate metabolism</keyword>
<feature type="chain" id="PRO_5007863194" description="AA9 family lytic polysaccharide monooxygenase" evidence="9">
    <location>
        <begin position="19"/>
        <end position="244"/>
    </location>
</feature>
<evidence type="ECO:0000313" key="11">
    <source>
        <dbReference type="EMBL" id="KZW00645.1"/>
    </source>
</evidence>
<protein>
    <recommendedName>
        <fullName evidence="8">AA9 family lytic polysaccharide monooxygenase</fullName>
        <ecNumber evidence="8">1.14.99.56</ecNumber>
    </recommendedName>
    <alternativeName>
        <fullName evidence="8">Endo-beta-1,4-glucanase</fullName>
    </alternativeName>
    <alternativeName>
        <fullName evidence="8">Glycosyl hydrolase 61 family protein</fullName>
    </alternativeName>
</protein>
<feature type="domain" description="Auxiliary Activity family 9 catalytic" evidence="10">
    <location>
        <begin position="19"/>
        <end position="214"/>
    </location>
</feature>
<proteinExistence type="inferred from homology"/>
<comment type="catalytic activity">
    <reaction evidence="8">
        <text>[(1-&gt;4)-beta-D-glucosyl]n+m + reduced acceptor + O2 = 4-dehydro-beta-D-glucosyl-[(1-&gt;4)-beta-D-glucosyl]n-1 + [(1-&gt;4)-beta-D-glucosyl]m + acceptor + H2O.</text>
        <dbReference type="EC" id="1.14.99.56"/>
    </reaction>
</comment>
<reference evidence="11 12" key="1">
    <citation type="journal article" date="2016" name="Mol. Biol. Evol.">
        <title>Comparative Genomics of Early-Diverging Mushroom-Forming Fungi Provides Insights into the Origins of Lignocellulose Decay Capabilities.</title>
        <authorList>
            <person name="Nagy L.G."/>
            <person name="Riley R."/>
            <person name="Tritt A."/>
            <person name="Adam C."/>
            <person name="Daum C."/>
            <person name="Floudas D."/>
            <person name="Sun H."/>
            <person name="Yadav J.S."/>
            <person name="Pangilinan J."/>
            <person name="Larsson K.H."/>
            <person name="Matsuura K."/>
            <person name="Barry K."/>
            <person name="Labutti K."/>
            <person name="Kuo R."/>
            <person name="Ohm R.A."/>
            <person name="Bhattacharya S.S."/>
            <person name="Shirouzu T."/>
            <person name="Yoshinaga Y."/>
            <person name="Martin F.M."/>
            <person name="Grigoriev I.V."/>
            <person name="Hibbett D.S."/>
        </authorList>
    </citation>
    <scope>NUCLEOTIDE SEQUENCE [LARGE SCALE GENOMIC DNA]</scope>
    <source>
        <strain evidence="11 12">HHB12029</strain>
    </source>
</reference>
<dbReference type="PANTHER" id="PTHR33353">
    <property type="entry name" value="PUTATIVE (AFU_ORTHOLOGUE AFUA_1G12560)-RELATED"/>
    <property type="match status" value="1"/>
</dbReference>
<evidence type="ECO:0000256" key="1">
    <source>
        <dbReference type="ARBA" id="ARBA00004613"/>
    </source>
</evidence>
<comment type="subcellular location">
    <subcellularLocation>
        <location evidence="1 8">Secreted</location>
    </subcellularLocation>
</comment>
<evidence type="ECO:0000256" key="2">
    <source>
        <dbReference type="ARBA" id="ARBA00022525"/>
    </source>
</evidence>
<keyword evidence="11" id="KW-0378">Hydrolase</keyword>
<comment type="domain">
    <text evidence="8">Has a modular structure: an endo-beta-1,4-glucanase catalytic module at the N-terminus, a linker rich in serines and threonines, and a C-terminal carbohydrate-binding module (CBM).</text>
</comment>
<comment type="function">
    <text evidence="8">Lytic polysaccharide monooxygenase (LMPO) that depolymerizes crystalline and amorphous polysaccharides via the oxidation of scissile alpha- or beta-(1-4)-glycosidic bonds, yielding C1 and/or C4 oxidation products. Catalysis by LPMOs requires the reduction of the active-site copper from Cu(II) to Cu(I) by a reducing agent and H(2)O(2) or O(2) as a cosubstrate.</text>
</comment>
<accession>A0A165NEV4</accession>
<feature type="signal peptide" evidence="9">
    <location>
        <begin position="1"/>
        <end position="18"/>
    </location>
</feature>
<keyword evidence="9" id="KW-0732">Signal</keyword>
<dbReference type="CDD" id="cd21175">
    <property type="entry name" value="LPMO_AA9"/>
    <property type="match status" value="1"/>
</dbReference>